<evidence type="ECO:0000313" key="2">
    <source>
        <dbReference type="EMBL" id="OGD83011.1"/>
    </source>
</evidence>
<dbReference type="Gene3D" id="3.40.50.2000">
    <property type="entry name" value="Glycogen Phosphorylase B"/>
    <property type="match status" value="2"/>
</dbReference>
<dbReference type="PANTHER" id="PTHR21015">
    <property type="entry name" value="UDP-N-ACETYLGLUCOSAMINE--N-ACETYLMURAMYL-(PENTAPEPTIDE) PYROPHOSPHORYL-UNDECAPRENOL N-ACETYLGLUCOSAMINE TRANSFERASE 1"/>
    <property type="match status" value="1"/>
</dbReference>
<dbReference type="SUPFAM" id="SSF53756">
    <property type="entry name" value="UDP-Glycosyltransferase/glycogen phosphorylase"/>
    <property type="match status" value="1"/>
</dbReference>
<dbReference type="InterPro" id="IPR010610">
    <property type="entry name" value="EryCIII-like_C"/>
</dbReference>
<protein>
    <recommendedName>
        <fullName evidence="1">Erythromycin biosynthesis protein CIII-like C-terminal domain-containing protein</fullName>
    </recommendedName>
</protein>
<comment type="caution">
    <text evidence="2">The sequence shown here is derived from an EMBL/GenBank/DDBJ whole genome shotgun (WGS) entry which is preliminary data.</text>
</comment>
<dbReference type="AlphaFoldDB" id="A0A1F5FTR4"/>
<feature type="domain" description="Erythromycin biosynthesis protein CIII-like C-terminal" evidence="1">
    <location>
        <begin position="249"/>
        <end position="376"/>
    </location>
</feature>
<gene>
    <name evidence="2" type="ORF">A2165_01540</name>
</gene>
<dbReference type="PANTHER" id="PTHR21015:SF22">
    <property type="entry name" value="GLYCOSYLTRANSFERASE"/>
    <property type="match status" value="1"/>
</dbReference>
<dbReference type="Proteomes" id="UP000179252">
    <property type="component" value="Unassembled WGS sequence"/>
</dbReference>
<dbReference type="GO" id="GO:0016757">
    <property type="term" value="F:glycosyltransferase activity"/>
    <property type="evidence" value="ECO:0007669"/>
    <property type="project" value="UniProtKB-ARBA"/>
</dbReference>
<dbReference type="Pfam" id="PF06722">
    <property type="entry name" value="EryCIII-like_C"/>
    <property type="match status" value="1"/>
</dbReference>
<organism evidence="2 3">
    <name type="scientific">Candidatus Curtissbacteria bacterium RBG_13_40_7</name>
    <dbReference type="NCBI Taxonomy" id="1797706"/>
    <lineage>
        <taxon>Bacteria</taxon>
        <taxon>Candidatus Curtissiibacteriota</taxon>
    </lineage>
</organism>
<sequence>MKKVYFLLSACWGPVIRALPIANMLKEQGVKTYFHVSGKVAELVEKAGHEKVSPENFPQDGESTRDWWNLDQFLSCFGWSNADFVEKRFLSYVKAIQSVNPDVIIVDFNTSAMMAARCLNIPTLAITQSCFHPERKWPYIVWWKKPSTEIPSITANINTVMQKYGGQAVSRSEDLQVGTITVIPSFPEFDPLLKVDKSTYYVGPILGNEEITKGKDVREDFAGDNFIIVYPGRPKDAGGDSGSAILASVIPAVNELRMDTIVSLGGFNYPQFSNAQGNVFFTQWISLEQIRQKCKLIIHHGGHGTCLSALTLGVPSLIMPTFAEREYNARNIANLGAGICLPFESFSKEQAMSDISELLTNAAYAEKATRWKNEINRRHYGGASEVAKLINSLM</sequence>
<evidence type="ECO:0000313" key="3">
    <source>
        <dbReference type="Proteomes" id="UP000179252"/>
    </source>
</evidence>
<proteinExistence type="predicted"/>
<dbReference type="EMBL" id="MFAU01000064">
    <property type="protein sequence ID" value="OGD83011.1"/>
    <property type="molecule type" value="Genomic_DNA"/>
</dbReference>
<accession>A0A1F5FTR4</accession>
<name>A0A1F5FTR4_9BACT</name>
<evidence type="ECO:0000259" key="1">
    <source>
        <dbReference type="Pfam" id="PF06722"/>
    </source>
</evidence>
<reference evidence="2 3" key="1">
    <citation type="journal article" date="2016" name="Nat. Commun.">
        <title>Thousands of microbial genomes shed light on interconnected biogeochemical processes in an aquifer system.</title>
        <authorList>
            <person name="Anantharaman K."/>
            <person name="Brown C.T."/>
            <person name="Hug L.A."/>
            <person name="Sharon I."/>
            <person name="Castelle C.J."/>
            <person name="Probst A.J."/>
            <person name="Thomas B.C."/>
            <person name="Singh A."/>
            <person name="Wilkins M.J."/>
            <person name="Karaoz U."/>
            <person name="Brodie E.L."/>
            <person name="Williams K.H."/>
            <person name="Hubbard S.S."/>
            <person name="Banfield J.F."/>
        </authorList>
    </citation>
    <scope>NUCLEOTIDE SEQUENCE [LARGE SCALE GENOMIC DNA]</scope>
</reference>